<feature type="transmembrane region" description="Helical" evidence="1">
    <location>
        <begin position="82"/>
        <end position="103"/>
    </location>
</feature>
<dbReference type="Proteomes" id="UP000245370">
    <property type="component" value="Unassembled WGS sequence"/>
</dbReference>
<keyword evidence="3" id="KW-1185">Reference proteome</keyword>
<proteinExistence type="predicted"/>
<sequence>MRELNKHITFEEVKELLDNPRTNEQTIEQLKVLASEEDSVKGLIDFLAKNNWDYGKVKERENRAHQEFEQLIPQRKKSTNNWLKMAAVLVPLIGIGAVLYIMFFTPSQNDMLYAKYAIKENGLPTLMSENSKKHFDESMAAFKDEAYEEALMGFEQLMGNQAQNDTLHYFVACSNLALNNIDEAITHFEKVNSNSVFKEGAEYRLALSLLKNDEIQKAKEELKKITENSKHDYHSKASQLLREPAFQ</sequence>
<keyword evidence="1" id="KW-1133">Transmembrane helix</keyword>
<gene>
    <name evidence="2" type="ORF">DIT68_05655</name>
</gene>
<organism evidence="2 3">
    <name type="scientific">Brumimicrobium oceani</name>
    <dbReference type="NCBI Taxonomy" id="2100725"/>
    <lineage>
        <taxon>Bacteria</taxon>
        <taxon>Pseudomonadati</taxon>
        <taxon>Bacteroidota</taxon>
        <taxon>Flavobacteriia</taxon>
        <taxon>Flavobacteriales</taxon>
        <taxon>Crocinitomicaceae</taxon>
        <taxon>Brumimicrobium</taxon>
    </lineage>
</organism>
<evidence type="ECO:0000256" key="1">
    <source>
        <dbReference type="SAM" id="Phobius"/>
    </source>
</evidence>
<protein>
    <submittedName>
        <fullName evidence="2">Uncharacterized protein</fullName>
    </submittedName>
</protein>
<dbReference type="OrthoDB" id="1451921at2"/>
<dbReference type="EMBL" id="QFRJ01000003">
    <property type="protein sequence ID" value="PWH86041.1"/>
    <property type="molecule type" value="Genomic_DNA"/>
</dbReference>
<reference evidence="2 3" key="2">
    <citation type="submission" date="2018-05" db="EMBL/GenBank/DDBJ databases">
        <authorList>
            <person name="Lanie J.A."/>
            <person name="Ng W.-L."/>
            <person name="Kazmierczak K.M."/>
            <person name="Andrzejewski T.M."/>
            <person name="Davidsen T.M."/>
            <person name="Wayne K.J."/>
            <person name="Tettelin H."/>
            <person name="Glass J.I."/>
            <person name="Rusch D."/>
            <person name="Podicherti R."/>
            <person name="Tsui H.-C.T."/>
            <person name="Winkler M.E."/>
        </authorList>
    </citation>
    <scope>NUCLEOTIDE SEQUENCE [LARGE SCALE GENOMIC DNA]</scope>
    <source>
        <strain evidence="2 3">C305</strain>
    </source>
</reference>
<dbReference type="InterPro" id="IPR011990">
    <property type="entry name" value="TPR-like_helical_dom_sf"/>
</dbReference>
<dbReference type="RefSeq" id="WP_109358849.1">
    <property type="nucleotide sequence ID" value="NZ_QFRJ01000003.1"/>
</dbReference>
<keyword evidence="1" id="KW-0472">Membrane</keyword>
<dbReference type="Gene3D" id="1.25.40.10">
    <property type="entry name" value="Tetratricopeptide repeat domain"/>
    <property type="match status" value="1"/>
</dbReference>
<keyword evidence="1" id="KW-0812">Transmembrane</keyword>
<comment type="caution">
    <text evidence="2">The sequence shown here is derived from an EMBL/GenBank/DDBJ whole genome shotgun (WGS) entry which is preliminary data.</text>
</comment>
<dbReference type="AlphaFoldDB" id="A0A2U2XEB9"/>
<name>A0A2U2XEB9_9FLAO</name>
<dbReference type="SUPFAM" id="SSF48452">
    <property type="entry name" value="TPR-like"/>
    <property type="match status" value="1"/>
</dbReference>
<accession>A0A2U2XEB9</accession>
<evidence type="ECO:0000313" key="2">
    <source>
        <dbReference type="EMBL" id="PWH86041.1"/>
    </source>
</evidence>
<reference evidence="2 3" key="1">
    <citation type="submission" date="2018-05" db="EMBL/GenBank/DDBJ databases">
        <title>Brumimicrobium oceani sp. nov., isolated from coastal sediment.</title>
        <authorList>
            <person name="Kou Y."/>
        </authorList>
    </citation>
    <scope>NUCLEOTIDE SEQUENCE [LARGE SCALE GENOMIC DNA]</scope>
    <source>
        <strain evidence="2 3">C305</strain>
    </source>
</reference>
<evidence type="ECO:0000313" key="3">
    <source>
        <dbReference type="Proteomes" id="UP000245370"/>
    </source>
</evidence>